<evidence type="ECO:0000256" key="5">
    <source>
        <dbReference type="ARBA" id="ARBA00022906"/>
    </source>
</evidence>
<feature type="region of interest" description="Disordered" evidence="6">
    <location>
        <begin position="126"/>
        <end position="186"/>
    </location>
</feature>
<feature type="signal peptide" evidence="7">
    <location>
        <begin position="1"/>
        <end position="24"/>
    </location>
</feature>
<keyword evidence="5" id="KW-0862">Zinc</keyword>
<comment type="caution">
    <text evidence="8">The sequence shown here is derived from an EMBL/GenBank/DDBJ whole genome shotgun (WGS) entry which is preliminary data.</text>
</comment>
<dbReference type="EMBL" id="QNTQ01000021">
    <property type="protein sequence ID" value="RBI83120.1"/>
    <property type="molecule type" value="Genomic_DNA"/>
</dbReference>
<keyword evidence="5" id="KW-0406">Ion transport</keyword>
<proteinExistence type="inferred from homology"/>
<evidence type="ECO:0000256" key="1">
    <source>
        <dbReference type="ARBA" id="ARBA00011028"/>
    </source>
</evidence>
<organism evidence="8 9">
    <name type="scientific">Rhodosalinus halophilus</name>
    <dbReference type="NCBI Taxonomy" id="2259333"/>
    <lineage>
        <taxon>Bacteria</taxon>
        <taxon>Pseudomonadati</taxon>
        <taxon>Pseudomonadota</taxon>
        <taxon>Alphaproteobacteria</taxon>
        <taxon>Rhodobacterales</taxon>
        <taxon>Paracoccaceae</taxon>
        <taxon>Rhodosalinus</taxon>
    </lineage>
</organism>
<keyword evidence="3" id="KW-0813">Transport</keyword>
<dbReference type="InterPro" id="IPR006127">
    <property type="entry name" value="ZnuA-like"/>
</dbReference>
<dbReference type="Gene3D" id="3.40.50.1980">
    <property type="entry name" value="Nitrogenase molybdenum iron protein domain"/>
    <property type="match status" value="3"/>
</dbReference>
<dbReference type="PANTHER" id="PTHR42953:SF3">
    <property type="entry name" value="HIGH-AFFINITY ZINC UPTAKE SYSTEM PROTEIN ZNUA"/>
    <property type="match status" value="1"/>
</dbReference>
<dbReference type="OrthoDB" id="7346865at2"/>
<dbReference type="GO" id="GO:0046872">
    <property type="term" value="F:metal ion binding"/>
    <property type="evidence" value="ECO:0007669"/>
    <property type="project" value="InterPro"/>
</dbReference>
<dbReference type="PANTHER" id="PTHR42953">
    <property type="entry name" value="HIGH-AFFINITY ZINC UPTAKE SYSTEM PROTEIN ZNUA-RELATED"/>
    <property type="match status" value="1"/>
</dbReference>
<name>A0A365U4H9_9RHOB</name>
<dbReference type="InterPro" id="IPR050492">
    <property type="entry name" value="Bact_metal-bind_prot9"/>
</dbReference>
<dbReference type="Proteomes" id="UP000253370">
    <property type="component" value="Unassembled WGS sequence"/>
</dbReference>
<dbReference type="SUPFAM" id="SSF53807">
    <property type="entry name" value="Helical backbone' metal receptor"/>
    <property type="match status" value="1"/>
</dbReference>
<evidence type="ECO:0000256" key="4">
    <source>
        <dbReference type="ARBA" id="ARBA00022729"/>
    </source>
</evidence>
<evidence type="ECO:0000256" key="2">
    <source>
        <dbReference type="ARBA" id="ARBA00015915"/>
    </source>
</evidence>
<keyword evidence="9" id="KW-1185">Reference proteome</keyword>
<reference evidence="8 9" key="1">
    <citation type="submission" date="2018-07" db="EMBL/GenBank/DDBJ databases">
        <title>Rhodosalinus sp. strain E84T genomic sequence and assembly.</title>
        <authorList>
            <person name="Liu Z.-W."/>
            <person name="Lu D.-C."/>
        </authorList>
    </citation>
    <scope>NUCLEOTIDE SEQUENCE [LARGE SCALE GENOMIC DNA]</scope>
    <source>
        <strain evidence="8 9">E84</strain>
    </source>
</reference>
<dbReference type="AlphaFoldDB" id="A0A365U4H9"/>
<keyword evidence="5" id="KW-0864">Zinc transport</keyword>
<keyword evidence="4 7" id="KW-0732">Signal</keyword>
<evidence type="ECO:0000256" key="6">
    <source>
        <dbReference type="SAM" id="MobiDB-lite"/>
    </source>
</evidence>
<feature type="chain" id="PRO_5016891583" description="High-affinity zinc uptake system protein ZnuA" evidence="7">
    <location>
        <begin position="25"/>
        <end position="350"/>
    </location>
</feature>
<evidence type="ECO:0000256" key="7">
    <source>
        <dbReference type="SAM" id="SignalP"/>
    </source>
</evidence>
<feature type="compositionally biased region" description="Basic and acidic residues" evidence="6">
    <location>
        <begin position="126"/>
        <end position="184"/>
    </location>
</feature>
<dbReference type="Pfam" id="PF01297">
    <property type="entry name" value="ZnuA"/>
    <property type="match status" value="1"/>
</dbReference>
<sequence length="350" mass="37644">MSMRVKNPALLGVVSVFALTSAAAAETPRVAADITPVHSLVARVMEGVGTPDLIVRPGASPHGYALRPSEAGALQDSEIVFWIGAELTPSLGRSLAALAEDATHVELLDLEETRTLSFRTGATFEAHDHGHDDDHDHEGHDHAHDDHGHEDHAHDDHAHEDHAEHDDHAHDDGHDAHHAHDGIDPHAWLDPANAKAWIGVIAAELSQADPANAETYAANAEAARREIDAVVEEIENMLAPFRDLDFIVFHDAYQYFERRFSLSAAGAISLSDATDPSPARIEALRTQVEERGIDCAFAEPQFDAGILDAVFSGTDVSIAVIDPMGTEIPPGADFYPALLRDLAQSFASCG</sequence>
<evidence type="ECO:0000256" key="3">
    <source>
        <dbReference type="ARBA" id="ARBA00022448"/>
    </source>
</evidence>
<accession>A0A365U4H9</accession>
<evidence type="ECO:0000313" key="9">
    <source>
        <dbReference type="Proteomes" id="UP000253370"/>
    </source>
</evidence>
<dbReference type="GO" id="GO:0006829">
    <property type="term" value="P:zinc ion transport"/>
    <property type="evidence" value="ECO:0007669"/>
    <property type="project" value="UniProtKB-KW"/>
</dbReference>
<evidence type="ECO:0000313" key="8">
    <source>
        <dbReference type="EMBL" id="RBI83120.1"/>
    </source>
</evidence>
<dbReference type="RefSeq" id="WP_113290652.1">
    <property type="nucleotide sequence ID" value="NZ_QNTQ01000021.1"/>
</dbReference>
<gene>
    <name evidence="8" type="ORF">DRV85_16870</name>
</gene>
<protein>
    <recommendedName>
        <fullName evidence="2">High-affinity zinc uptake system protein ZnuA</fullName>
    </recommendedName>
</protein>
<comment type="similarity">
    <text evidence="1">Belongs to the bacterial solute-binding protein 9 family.</text>
</comment>